<protein>
    <recommendedName>
        <fullName evidence="5 10">2-dehydropantoate 2-reductase</fullName>
        <ecNumber evidence="4 10">1.1.1.169</ecNumber>
    </recommendedName>
    <alternativeName>
        <fullName evidence="8 10">Ketopantoate reductase</fullName>
    </alternativeName>
</protein>
<evidence type="ECO:0000256" key="2">
    <source>
        <dbReference type="ARBA" id="ARBA00004994"/>
    </source>
</evidence>
<dbReference type="Gene3D" id="1.10.1040.10">
    <property type="entry name" value="N-(1-d-carboxylethyl)-l-norvaline Dehydrogenase, domain 2"/>
    <property type="match status" value="1"/>
</dbReference>
<evidence type="ECO:0000313" key="13">
    <source>
        <dbReference type="EMBL" id="ABK17423.1"/>
    </source>
</evidence>
<dbReference type="UniPathway" id="UPA00028">
    <property type="reaction ID" value="UER00004"/>
</dbReference>
<dbReference type="KEGG" id="sfu:Sfum_1736"/>
<dbReference type="OrthoDB" id="5333395at2"/>
<dbReference type="Gene3D" id="3.40.50.720">
    <property type="entry name" value="NAD(P)-binding Rossmann-like Domain"/>
    <property type="match status" value="1"/>
</dbReference>
<comment type="pathway">
    <text evidence="2 10">Cofactor biosynthesis; (R)-pantothenate biosynthesis; (R)-pantoate from 3-methyl-2-oxobutanoate: step 2/2.</text>
</comment>
<dbReference type="InterPro" id="IPR036291">
    <property type="entry name" value="NAD(P)-bd_dom_sf"/>
</dbReference>
<organism evidence="13 14">
    <name type="scientific">Syntrophobacter fumaroxidans (strain DSM 10017 / MPOB)</name>
    <dbReference type="NCBI Taxonomy" id="335543"/>
    <lineage>
        <taxon>Bacteria</taxon>
        <taxon>Pseudomonadati</taxon>
        <taxon>Thermodesulfobacteriota</taxon>
        <taxon>Syntrophobacteria</taxon>
        <taxon>Syntrophobacterales</taxon>
        <taxon>Syntrophobacteraceae</taxon>
        <taxon>Syntrophobacter</taxon>
    </lineage>
</organism>
<dbReference type="FunCoup" id="A0LJ21">
    <property type="interactions" value="310"/>
</dbReference>
<reference evidence="13 14" key="1">
    <citation type="submission" date="2006-10" db="EMBL/GenBank/DDBJ databases">
        <title>Complete sequence of Syntrophobacter fumaroxidans MPOB.</title>
        <authorList>
            <consortium name="US DOE Joint Genome Institute"/>
            <person name="Copeland A."/>
            <person name="Lucas S."/>
            <person name="Lapidus A."/>
            <person name="Barry K."/>
            <person name="Detter J.C."/>
            <person name="Glavina del Rio T."/>
            <person name="Hammon N."/>
            <person name="Israni S."/>
            <person name="Pitluck S."/>
            <person name="Goltsman E.G."/>
            <person name="Martinez M."/>
            <person name="Schmutz J."/>
            <person name="Larimer F."/>
            <person name="Land M."/>
            <person name="Hauser L."/>
            <person name="Kyrpides N."/>
            <person name="Kim E."/>
            <person name="Boone D.R."/>
            <person name="Brockman F."/>
            <person name="Culley D."/>
            <person name="Ferry J."/>
            <person name="Gunsalus R."/>
            <person name="McInerney M.J."/>
            <person name="Morrison M."/>
            <person name="Plugge C."/>
            <person name="Rohlin L."/>
            <person name="Scholten J."/>
            <person name="Sieber J."/>
            <person name="Stams A.J.M."/>
            <person name="Worm P."/>
            <person name="Henstra A.M."/>
            <person name="Richardson P."/>
        </authorList>
    </citation>
    <scope>NUCLEOTIDE SEQUENCE [LARGE SCALE GENOMIC DNA]</scope>
    <source>
        <strain evidence="14">DSM 10017 / MPOB</strain>
    </source>
</reference>
<dbReference type="SUPFAM" id="SSF51735">
    <property type="entry name" value="NAD(P)-binding Rossmann-fold domains"/>
    <property type="match status" value="1"/>
</dbReference>
<keyword evidence="10" id="KW-0566">Pantothenate biosynthesis</keyword>
<dbReference type="InterPro" id="IPR008927">
    <property type="entry name" value="6-PGluconate_DH-like_C_sf"/>
</dbReference>
<dbReference type="EMBL" id="CP000478">
    <property type="protein sequence ID" value="ABK17423.1"/>
    <property type="molecule type" value="Genomic_DNA"/>
</dbReference>
<evidence type="ECO:0000256" key="9">
    <source>
        <dbReference type="ARBA" id="ARBA00048793"/>
    </source>
</evidence>
<dbReference type="STRING" id="335543.Sfum_1736"/>
<comment type="function">
    <text evidence="1 10">Catalyzes the NADPH-dependent reduction of ketopantoate into pantoic acid.</text>
</comment>
<comment type="catalytic activity">
    <reaction evidence="9 10">
        <text>(R)-pantoate + NADP(+) = 2-dehydropantoate + NADPH + H(+)</text>
        <dbReference type="Rhea" id="RHEA:16233"/>
        <dbReference type="ChEBI" id="CHEBI:11561"/>
        <dbReference type="ChEBI" id="CHEBI:15378"/>
        <dbReference type="ChEBI" id="CHEBI:15980"/>
        <dbReference type="ChEBI" id="CHEBI:57783"/>
        <dbReference type="ChEBI" id="CHEBI:58349"/>
        <dbReference type="EC" id="1.1.1.169"/>
    </reaction>
</comment>
<feature type="domain" description="Ketopantoate reductase C-terminal" evidence="12">
    <location>
        <begin position="178"/>
        <end position="300"/>
    </location>
</feature>
<evidence type="ECO:0000256" key="6">
    <source>
        <dbReference type="ARBA" id="ARBA00022857"/>
    </source>
</evidence>
<evidence type="ECO:0000256" key="4">
    <source>
        <dbReference type="ARBA" id="ARBA00013014"/>
    </source>
</evidence>
<evidence type="ECO:0000259" key="12">
    <source>
        <dbReference type="Pfam" id="PF08546"/>
    </source>
</evidence>
<evidence type="ECO:0000313" key="14">
    <source>
        <dbReference type="Proteomes" id="UP000001784"/>
    </source>
</evidence>
<dbReference type="HOGENOM" id="CLU_031468_6_1_7"/>
<dbReference type="eggNOG" id="COG1893">
    <property type="taxonomic scope" value="Bacteria"/>
</dbReference>
<dbReference type="RefSeq" id="WP_011698593.1">
    <property type="nucleotide sequence ID" value="NC_008554.1"/>
</dbReference>
<dbReference type="FunFam" id="3.40.50.720:FF:000307">
    <property type="entry name" value="2-dehydropantoate 2-reductase"/>
    <property type="match status" value="1"/>
</dbReference>
<evidence type="ECO:0000256" key="3">
    <source>
        <dbReference type="ARBA" id="ARBA00007870"/>
    </source>
</evidence>
<dbReference type="InterPro" id="IPR013328">
    <property type="entry name" value="6PGD_dom2"/>
</dbReference>
<proteinExistence type="inferred from homology"/>
<dbReference type="InterPro" id="IPR013332">
    <property type="entry name" value="KPR_N"/>
</dbReference>
<dbReference type="PANTHER" id="PTHR21708">
    <property type="entry name" value="PROBABLE 2-DEHYDROPANTOATE 2-REDUCTASE"/>
    <property type="match status" value="1"/>
</dbReference>
<dbReference type="PANTHER" id="PTHR21708:SF26">
    <property type="entry name" value="2-DEHYDROPANTOATE 2-REDUCTASE"/>
    <property type="match status" value="1"/>
</dbReference>
<name>A0LJ21_SYNFM</name>
<dbReference type="Pfam" id="PF08546">
    <property type="entry name" value="ApbA_C"/>
    <property type="match status" value="1"/>
</dbReference>
<dbReference type="Pfam" id="PF02558">
    <property type="entry name" value="ApbA"/>
    <property type="match status" value="1"/>
</dbReference>
<dbReference type="GO" id="GO:0015940">
    <property type="term" value="P:pantothenate biosynthetic process"/>
    <property type="evidence" value="ECO:0007669"/>
    <property type="project" value="UniProtKB-UniPathway"/>
</dbReference>
<feature type="domain" description="Ketopantoate reductase N-terminal" evidence="11">
    <location>
        <begin position="3"/>
        <end position="152"/>
    </location>
</feature>
<dbReference type="Proteomes" id="UP000001784">
    <property type="component" value="Chromosome"/>
</dbReference>
<dbReference type="InterPro" id="IPR003710">
    <property type="entry name" value="ApbA"/>
</dbReference>
<sequence precursor="true">MKIAIMGTGGVGGYYGGLLAQAGEDVAFIARGAHLRAIRENGLQVKSVFGDFRIAPAKATDKPGDIGPVDLVMISTKTYHTDEAAQAIQPMIARDTMVISFQNGVDSADRIGAAVGMEHLLGGATWLSAAIEAPGVIGQYSQFRRIVLGELDGRRTPRVETLRDVLARTGATVELVDNIEQILWTKFVFISAVSALGAMTRVTFGEYRAVPEARAVLTEALSEVAAVARAKGVKLDPDIVPKTLAFIDDSAAGIKPSMQRDIEAGRRCEIESMIGIVVRMGNDLHVPTPVMKTAYAVLKPGELKALAQA</sequence>
<dbReference type="EC" id="1.1.1.169" evidence="4 10"/>
<dbReference type="InterPro" id="IPR013752">
    <property type="entry name" value="KPA_reductase"/>
</dbReference>
<keyword evidence="6 10" id="KW-0521">NADP</keyword>
<dbReference type="AlphaFoldDB" id="A0LJ21"/>
<comment type="similarity">
    <text evidence="3 10">Belongs to the ketopantoate reductase family.</text>
</comment>
<dbReference type="SUPFAM" id="SSF48179">
    <property type="entry name" value="6-phosphogluconate dehydrogenase C-terminal domain-like"/>
    <property type="match status" value="1"/>
</dbReference>
<evidence type="ECO:0000256" key="10">
    <source>
        <dbReference type="RuleBase" id="RU362068"/>
    </source>
</evidence>
<evidence type="ECO:0000256" key="7">
    <source>
        <dbReference type="ARBA" id="ARBA00023002"/>
    </source>
</evidence>
<dbReference type="FunFam" id="1.10.1040.10:FF:000017">
    <property type="entry name" value="2-dehydropantoate 2-reductase"/>
    <property type="match status" value="1"/>
</dbReference>
<keyword evidence="14" id="KW-1185">Reference proteome</keyword>
<evidence type="ECO:0000256" key="1">
    <source>
        <dbReference type="ARBA" id="ARBA00002919"/>
    </source>
</evidence>
<keyword evidence="7 10" id="KW-0560">Oxidoreductase</keyword>
<dbReference type="InterPro" id="IPR051402">
    <property type="entry name" value="KPR-Related"/>
</dbReference>
<evidence type="ECO:0000259" key="11">
    <source>
        <dbReference type="Pfam" id="PF02558"/>
    </source>
</evidence>
<dbReference type="GO" id="GO:0005737">
    <property type="term" value="C:cytoplasm"/>
    <property type="evidence" value="ECO:0007669"/>
    <property type="project" value="TreeGrafter"/>
</dbReference>
<dbReference type="GO" id="GO:0008677">
    <property type="term" value="F:2-dehydropantoate 2-reductase activity"/>
    <property type="evidence" value="ECO:0007669"/>
    <property type="project" value="UniProtKB-EC"/>
</dbReference>
<accession>A0LJ21</accession>
<dbReference type="InParanoid" id="A0LJ21"/>
<dbReference type="NCBIfam" id="TIGR00745">
    <property type="entry name" value="apbA_panE"/>
    <property type="match status" value="1"/>
</dbReference>
<gene>
    <name evidence="13" type="ordered locus">Sfum_1736</name>
</gene>
<evidence type="ECO:0000256" key="8">
    <source>
        <dbReference type="ARBA" id="ARBA00032024"/>
    </source>
</evidence>
<evidence type="ECO:0000256" key="5">
    <source>
        <dbReference type="ARBA" id="ARBA00019465"/>
    </source>
</evidence>